<dbReference type="Proteomes" id="UP000552241">
    <property type="component" value="Unassembled WGS sequence"/>
</dbReference>
<sequence>MNVNTDKTRFSKNQKEAFVFLSDMENYRQLMPDDTKSFEIHESGNGFAVQIGSLPKVGMKLKESTPDSQLVFESPSPNFEYYLTINIDPVDDSSSDVSLNFDGKFNMMIEMMAKGPLTNFINTIATKLGQV</sequence>
<keyword evidence="2" id="KW-1185">Reference proteome</keyword>
<evidence type="ECO:0000313" key="1">
    <source>
        <dbReference type="EMBL" id="MBA5629984.1"/>
    </source>
</evidence>
<protein>
    <recommendedName>
        <fullName evidence="3">SRPBCC family protein</fullName>
    </recommendedName>
</protein>
<dbReference type="AlphaFoldDB" id="A0A838ZSM7"/>
<reference evidence="1 2" key="1">
    <citation type="submission" date="2020-07" db="EMBL/GenBank/DDBJ databases">
        <title>Moheibacter lacus sp. nov., a member of the family Flavobacteriaceae isolated from freshwater lake sediment.</title>
        <authorList>
            <person name="Liu Y."/>
        </authorList>
    </citation>
    <scope>NUCLEOTIDE SEQUENCE [LARGE SCALE GENOMIC DNA]</scope>
    <source>
        <strain evidence="1 2">BDHS18</strain>
    </source>
</reference>
<name>A0A838ZSM7_9FLAO</name>
<dbReference type="RefSeq" id="WP_182043586.1">
    <property type="nucleotide sequence ID" value="NZ_JACDZE010000002.1"/>
</dbReference>
<gene>
    <name evidence="1" type="ORF">HU137_09400</name>
</gene>
<comment type="caution">
    <text evidence="1">The sequence shown here is derived from an EMBL/GenBank/DDBJ whole genome shotgun (WGS) entry which is preliminary data.</text>
</comment>
<evidence type="ECO:0000313" key="2">
    <source>
        <dbReference type="Proteomes" id="UP000552241"/>
    </source>
</evidence>
<accession>A0A838ZSM7</accession>
<organism evidence="1 2">
    <name type="scientific">Moheibacter lacus</name>
    <dbReference type="NCBI Taxonomy" id="2745851"/>
    <lineage>
        <taxon>Bacteria</taxon>
        <taxon>Pseudomonadati</taxon>
        <taxon>Bacteroidota</taxon>
        <taxon>Flavobacteriia</taxon>
        <taxon>Flavobacteriales</taxon>
        <taxon>Weeksellaceae</taxon>
        <taxon>Moheibacter</taxon>
    </lineage>
</organism>
<evidence type="ECO:0008006" key="3">
    <source>
        <dbReference type="Google" id="ProtNLM"/>
    </source>
</evidence>
<dbReference type="EMBL" id="JACDZE010000002">
    <property type="protein sequence ID" value="MBA5629984.1"/>
    <property type="molecule type" value="Genomic_DNA"/>
</dbReference>
<dbReference type="SUPFAM" id="SSF55961">
    <property type="entry name" value="Bet v1-like"/>
    <property type="match status" value="1"/>
</dbReference>
<proteinExistence type="predicted"/>